<evidence type="ECO:0000256" key="4">
    <source>
        <dbReference type="PROSITE-ProRule" id="PRU00510"/>
    </source>
</evidence>
<dbReference type="Pfam" id="PF01258">
    <property type="entry name" value="zf-dskA_traR"/>
    <property type="match status" value="1"/>
</dbReference>
<evidence type="ECO:0000259" key="6">
    <source>
        <dbReference type="Pfam" id="PF21173"/>
    </source>
</evidence>
<feature type="domain" description="Zinc finger DksA/TraR C4-type" evidence="5">
    <location>
        <begin position="79"/>
        <end position="109"/>
    </location>
</feature>
<comment type="caution">
    <text evidence="7">The sequence shown here is derived from an EMBL/GenBank/DDBJ whole genome shotgun (WGS) entry which is preliminary data.</text>
</comment>
<keyword evidence="2" id="KW-0863">Zinc-finger</keyword>
<protein>
    <submittedName>
        <fullName evidence="7">Dimethylmenaquinone methyltransferase</fullName>
    </submittedName>
</protein>
<dbReference type="AlphaFoldDB" id="A0A2U2CEX7"/>
<keyword evidence="3" id="KW-0862">Zinc</keyword>
<dbReference type="GO" id="GO:0008168">
    <property type="term" value="F:methyltransferase activity"/>
    <property type="evidence" value="ECO:0007669"/>
    <property type="project" value="UniProtKB-KW"/>
</dbReference>
<sequence length="110" mass="12542">MSGTPERPVAERKTQLLARLRELDSRLHDIQDELLTHDSKDWEELATEREQDEMLTSMGEEGQQEIRAIRAAFKRIDEGEYGYCVTCGTKISEERLDVLPATPFCADCAP</sequence>
<feature type="domain" description="DnaK suppressor protein-like N-terminal" evidence="6">
    <location>
        <begin position="14"/>
        <end position="76"/>
    </location>
</feature>
<dbReference type="EMBL" id="QEYD01000003">
    <property type="protein sequence ID" value="PWE30334.1"/>
    <property type="molecule type" value="Genomic_DNA"/>
</dbReference>
<dbReference type="PROSITE" id="PS51128">
    <property type="entry name" value="ZF_DKSA_2"/>
    <property type="match status" value="1"/>
</dbReference>
<keyword evidence="7" id="KW-0489">Methyltransferase</keyword>
<keyword evidence="1" id="KW-0479">Metal-binding</keyword>
<dbReference type="SUPFAM" id="SSF57716">
    <property type="entry name" value="Glucocorticoid receptor-like (DNA-binding domain)"/>
    <property type="match status" value="1"/>
</dbReference>
<keyword evidence="8" id="KW-1185">Reference proteome</keyword>
<evidence type="ECO:0000313" key="7">
    <source>
        <dbReference type="EMBL" id="PWE30334.1"/>
    </source>
</evidence>
<dbReference type="GO" id="GO:0032259">
    <property type="term" value="P:methylation"/>
    <property type="evidence" value="ECO:0007669"/>
    <property type="project" value="UniProtKB-KW"/>
</dbReference>
<dbReference type="InterPro" id="IPR000962">
    <property type="entry name" value="Znf_DskA_TraR"/>
</dbReference>
<proteinExistence type="predicted"/>
<dbReference type="Pfam" id="PF21173">
    <property type="entry name" value="DksA-like_N"/>
    <property type="match status" value="1"/>
</dbReference>
<dbReference type="InterPro" id="IPR037187">
    <property type="entry name" value="DnaK_N"/>
</dbReference>
<dbReference type="RefSeq" id="WP_109532478.1">
    <property type="nucleotide sequence ID" value="NZ_CAXQCA010000062.1"/>
</dbReference>
<accession>A0A2U2CEX7</accession>
<organism evidence="7 8">
    <name type="scientific">Pararhodobacter marinus</name>
    <dbReference type="NCBI Taxonomy" id="2184063"/>
    <lineage>
        <taxon>Bacteria</taxon>
        <taxon>Pseudomonadati</taxon>
        <taxon>Pseudomonadota</taxon>
        <taxon>Alphaproteobacteria</taxon>
        <taxon>Rhodobacterales</taxon>
        <taxon>Paracoccaceae</taxon>
        <taxon>Pararhodobacter</taxon>
    </lineage>
</organism>
<gene>
    <name evidence="7" type="ORF">C4N9_06515</name>
</gene>
<keyword evidence="7" id="KW-0808">Transferase</keyword>
<name>A0A2U2CEX7_9RHOB</name>
<dbReference type="Proteomes" id="UP000244940">
    <property type="component" value="Unassembled WGS sequence"/>
</dbReference>
<evidence type="ECO:0000259" key="5">
    <source>
        <dbReference type="Pfam" id="PF01258"/>
    </source>
</evidence>
<dbReference type="GeneID" id="94364535"/>
<dbReference type="SUPFAM" id="SSF109635">
    <property type="entry name" value="DnaK suppressor protein DksA, alpha-hairpin domain"/>
    <property type="match status" value="1"/>
</dbReference>
<dbReference type="InterPro" id="IPR048487">
    <property type="entry name" value="DksA-like_N"/>
</dbReference>
<feature type="zinc finger region" description="dksA C4-type" evidence="4">
    <location>
        <begin position="84"/>
        <end position="108"/>
    </location>
</feature>
<dbReference type="PANTHER" id="PTHR33823">
    <property type="entry name" value="RNA POLYMERASE-BINDING TRANSCRIPTION FACTOR DKSA-RELATED"/>
    <property type="match status" value="1"/>
</dbReference>
<dbReference type="GO" id="GO:0008270">
    <property type="term" value="F:zinc ion binding"/>
    <property type="evidence" value="ECO:0007669"/>
    <property type="project" value="UniProtKB-KW"/>
</dbReference>
<evidence type="ECO:0000256" key="2">
    <source>
        <dbReference type="ARBA" id="ARBA00022771"/>
    </source>
</evidence>
<dbReference type="OrthoDB" id="1121111at2"/>
<evidence type="ECO:0000256" key="1">
    <source>
        <dbReference type="ARBA" id="ARBA00022723"/>
    </source>
</evidence>
<reference evidence="7 8" key="1">
    <citation type="submission" date="2018-05" db="EMBL/GenBank/DDBJ databases">
        <title>Pararhodobacter marina sp. nov., isolated from deep-sea water of the Indian Ocean.</title>
        <authorList>
            <person name="Lai Q.Sr."/>
            <person name="Liu X."/>
            <person name="Shao Z."/>
        </authorList>
    </citation>
    <scope>NUCLEOTIDE SEQUENCE [LARGE SCALE GENOMIC DNA]</scope>
    <source>
        <strain evidence="7 8">CIC4N-9</strain>
    </source>
</reference>
<evidence type="ECO:0000256" key="3">
    <source>
        <dbReference type="ARBA" id="ARBA00022833"/>
    </source>
</evidence>
<dbReference type="PANTHER" id="PTHR33823:SF4">
    <property type="entry name" value="GENERAL STRESS PROTEIN 16O"/>
    <property type="match status" value="1"/>
</dbReference>
<dbReference type="Gene3D" id="1.20.120.910">
    <property type="entry name" value="DksA, coiled-coil domain"/>
    <property type="match status" value="1"/>
</dbReference>
<evidence type="ECO:0000313" key="8">
    <source>
        <dbReference type="Proteomes" id="UP000244940"/>
    </source>
</evidence>